<sequence>MVSALQNLLFCIAKAALLPTKSGCFAMQNSRFYNTKVQLLLFNRIIFTISNLFSVSDFSNKKENRSSYKIL</sequence>
<evidence type="ECO:0000313" key="2">
    <source>
        <dbReference type="Proteomes" id="UP000229630"/>
    </source>
</evidence>
<organism evidence="1 2">
    <name type="scientific">Prevotella intermedia</name>
    <dbReference type="NCBI Taxonomy" id="28131"/>
    <lineage>
        <taxon>Bacteria</taxon>
        <taxon>Pseudomonadati</taxon>
        <taxon>Bacteroidota</taxon>
        <taxon>Bacteroidia</taxon>
        <taxon>Bacteroidales</taxon>
        <taxon>Prevotellaceae</taxon>
        <taxon>Prevotella</taxon>
    </lineage>
</organism>
<gene>
    <name evidence="1" type="ORF">CTM62_09080</name>
</gene>
<protein>
    <submittedName>
        <fullName evidence="1">Uncharacterized protein</fullName>
    </submittedName>
</protein>
<accession>A0A2D3L8G3</accession>
<dbReference type="EMBL" id="CP024723">
    <property type="protein sequence ID" value="ATV26856.1"/>
    <property type="molecule type" value="Genomic_DNA"/>
</dbReference>
<reference evidence="1 2" key="1">
    <citation type="submission" date="2017-11" db="EMBL/GenBank/DDBJ databases">
        <title>Genome sequencing of Prevotella intermedia KCOM 2837.</title>
        <authorList>
            <person name="Kook J.-K."/>
            <person name="Park S.-N."/>
            <person name="Lim Y.K."/>
        </authorList>
    </citation>
    <scope>NUCLEOTIDE SEQUENCE [LARGE SCALE GENOMIC DNA]</scope>
    <source>
        <strain evidence="1 2">KCOM 2837</strain>
    </source>
</reference>
<name>A0A2D3L8G3_PREIN</name>
<proteinExistence type="predicted"/>
<dbReference type="AlphaFoldDB" id="A0A2D3L8G3"/>
<evidence type="ECO:0000313" key="1">
    <source>
        <dbReference type="EMBL" id="ATV26856.1"/>
    </source>
</evidence>
<dbReference type="Proteomes" id="UP000229630">
    <property type="component" value="Chromosome 1"/>
</dbReference>